<dbReference type="VEuPathDB" id="FungiDB:T552_00489"/>
<dbReference type="Proteomes" id="UP000054454">
    <property type="component" value="Unassembled WGS sequence"/>
</dbReference>
<gene>
    <name evidence="1" type="ORF">T552_00489</name>
</gene>
<dbReference type="EMBL" id="LFVZ01000002">
    <property type="protein sequence ID" value="KTW30777.1"/>
    <property type="molecule type" value="Genomic_DNA"/>
</dbReference>
<evidence type="ECO:0000313" key="1">
    <source>
        <dbReference type="EMBL" id="KTW30777.1"/>
    </source>
</evidence>
<name>A0A0W4ZQW9_PNEC8</name>
<dbReference type="OrthoDB" id="5397183at2759"/>
<dbReference type="Gene3D" id="2.40.50.140">
    <property type="entry name" value="Nucleic acid-binding proteins"/>
    <property type="match status" value="1"/>
</dbReference>
<dbReference type="InterPro" id="IPR012340">
    <property type="entry name" value="NA-bd_OB-fold"/>
</dbReference>
<comment type="caution">
    <text evidence="1">The sequence shown here is derived from an EMBL/GenBank/DDBJ whole genome shotgun (WGS) entry which is preliminary data.</text>
</comment>
<dbReference type="GeneID" id="28935306"/>
<accession>A0A0W4ZQW9</accession>
<organism evidence="1 2">
    <name type="scientific">Pneumocystis carinii (strain B80)</name>
    <name type="common">Rat pneumocystis pneumonia agent</name>
    <name type="synonym">Pneumocystis carinii f. sp. carinii</name>
    <dbReference type="NCBI Taxonomy" id="1408658"/>
    <lineage>
        <taxon>Eukaryota</taxon>
        <taxon>Fungi</taxon>
        <taxon>Dikarya</taxon>
        <taxon>Ascomycota</taxon>
        <taxon>Taphrinomycotina</taxon>
        <taxon>Pneumocystomycetes</taxon>
        <taxon>Pneumocystaceae</taxon>
        <taxon>Pneumocystis</taxon>
    </lineage>
</organism>
<protein>
    <submittedName>
        <fullName evidence="1">Uncharacterized protein</fullName>
    </submittedName>
</protein>
<proteinExistence type="predicted"/>
<keyword evidence="2" id="KW-1185">Reference proteome</keyword>
<dbReference type="RefSeq" id="XP_018227373.1">
    <property type="nucleotide sequence ID" value="XM_018369104.1"/>
</dbReference>
<dbReference type="AlphaFoldDB" id="A0A0W4ZQW9"/>
<reference evidence="2" key="1">
    <citation type="journal article" date="2016" name="Nat. Commun.">
        <title>Genome analysis of three Pneumocystis species reveals adaptation mechanisms to life exclusively in mammalian hosts.</title>
        <authorList>
            <person name="Ma L."/>
            <person name="Chen Z."/>
            <person name="Huang D.W."/>
            <person name="Kutty G."/>
            <person name="Ishihara M."/>
            <person name="Wang H."/>
            <person name="Abouelleil A."/>
            <person name="Bishop L."/>
            <person name="Davey E."/>
            <person name="Deng R."/>
            <person name="Deng X."/>
            <person name="Fan L."/>
            <person name="Fantoni G."/>
            <person name="Fitzgerald M."/>
            <person name="Gogineni E."/>
            <person name="Goldberg J.M."/>
            <person name="Handley G."/>
            <person name="Hu X."/>
            <person name="Huber C."/>
            <person name="Jiao X."/>
            <person name="Jones K."/>
            <person name="Levin J.Z."/>
            <person name="Liu Y."/>
            <person name="Macdonald P."/>
            <person name="Melnikov A."/>
            <person name="Raley C."/>
            <person name="Sassi M."/>
            <person name="Sherman B.T."/>
            <person name="Song X."/>
            <person name="Sykes S."/>
            <person name="Tran B."/>
            <person name="Walsh L."/>
            <person name="Xia Y."/>
            <person name="Yang J."/>
            <person name="Young S."/>
            <person name="Zeng Q."/>
            <person name="Zheng X."/>
            <person name="Stephens R."/>
            <person name="Nusbaum C."/>
            <person name="Birren B.W."/>
            <person name="Azadi P."/>
            <person name="Lempicki R.A."/>
            <person name="Cuomo C.A."/>
            <person name="Kovacs J.A."/>
        </authorList>
    </citation>
    <scope>NUCLEOTIDE SEQUENCE [LARGE SCALE GENOMIC DNA]</scope>
    <source>
        <strain evidence="2">B80</strain>
    </source>
</reference>
<evidence type="ECO:0000313" key="2">
    <source>
        <dbReference type="Proteomes" id="UP000054454"/>
    </source>
</evidence>
<sequence length="318" mass="37429">MTDLNIYITETNKEFKGKVNFKKELDTLLKIPHTRDLNKDLSNVSSIFKEKIKWDSLSLKKNDFYWRNDPYYLKYDTYESKQEKNQEKYKEIEYIDEDSKKNITILNENDQIIKNDELVHNNVTKEPNFHSKTLDDSHKDQSTISIQKNNENSLLFEENCNISTDEFTSENKSFSHPISPIARSPFPLTIVGKSVISGLSSNDTLLRTCFRVGEALKVSNLQKNSMIVYLIEFFGIIKEFNKKKGFFTYVIADLFHPLRGPYIYASYHDYHITIAFQNNDIVRILGVFRKNKTKNEINVIKMYPCTWEKIQHIKETIK</sequence>